<dbReference type="OrthoDB" id="3196538at2759"/>
<reference evidence="2 3" key="1">
    <citation type="submission" date="2013-12" db="EMBL/GenBank/DDBJ databases">
        <authorList>
            <person name="Cubeta M."/>
            <person name="Pakala S."/>
            <person name="Fedorova N."/>
            <person name="Thomas E."/>
            <person name="Dean R."/>
            <person name="Jabaji S."/>
            <person name="Neate S."/>
            <person name="Toda T."/>
            <person name="Tavantzis S."/>
            <person name="Vilgalys R."/>
            <person name="Bharathan N."/>
            <person name="Pakala S."/>
            <person name="Losada L.S."/>
            <person name="Zafar N."/>
            <person name="Nierman W."/>
        </authorList>
    </citation>
    <scope>NUCLEOTIDE SEQUENCE [LARGE SCALE GENOMIC DNA]</scope>
    <source>
        <strain evidence="2 3">123E</strain>
    </source>
</reference>
<organism evidence="2 3">
    <name type="scientific">Rhizoctonia solani 123E</name>
    <dbReference type="NCBI Taxonomy" id="1423351"/>
    <lineage>
        <taxon>Eukaryota</taxon>
        <taxon>Fungi</taxon>
        <taxon>Dikarya</taxon>
        <taxon>Basidiomycota</taxon>
        <taxon>Agaricomycotina</taxon>
        <taxon>Agaricomycetes</taxon>
        <taxon>Cantharellales</taxon>
        <taxon>Ceratobasidiaceae</taxon>
        <taxon>Rhizoctonia</taxon>
    </lineage>
</organism>
<keyword evidence="1" id="KW-1133">Transmembrane helix</keyword>
<keyword evidence="1 2" id="KW-0812">Transmembrane</keyword>
<evidence type="ECO:0000256" key="1">
    <source>
        <dbReference type="SAM" id="Phobius"/>
    </source>
</evidence>
<name>A0A074RSF4_9AGAM</name>
<evidence type="ECO:0000313" key="3">
    <source>
        <dbReference type="Proteomes" id="UP000027456"/>
    </source>
</evidence>
<dbReference type="AlphaFoldDB" id="A0A074RSF4"/>
<feature type="transmembrane region" description="Helical" evidence="1">
    <location>
        <begin position="208"/>
        <end position="230"/>
    </location>
</feature>
<feature type="transmembrane region" description="Helical" evidence="1">
    <location>
        <begin position="16"/>
        <end position="34"/>
    </location>
</feature>
<accession>A0A074RSF4</accession>
<feature type="transmembrane region" description="Helical" evidence="1">
    <location>
        <begin position="167"/>
        <end position="196"/>
    </location>
</feature>
<keyword evidence="3" id="KW-1185">Reference proteome</keyword>
<dbReference type="Proteomes" id="UP000027456">
    <property type="component" value="Unassembled WGS sequence"/>
</dbReference>
<gene>
    <name evidence="2" type="ORF">V565_149300</name>
</gene>
<feature type="transmembrane region" description="Helical" evidence="1">
    <location>
        <begin position="86"/>
        <end position="107"/>
    </location>
</feature>
<proteinExistence type="predicted"/>
<protein>
    <submittedName>
        <fullName evidence="2">Putative transmembrane protein</fullName>
    </submittedName>
</protein>
<comment type="caution">
    <text evidence="2">The sequence shown here is derived from an EMBL/GenBank/DDBJ whole genome shotgun (WGS) entry which is preliminary data.</text>
</comment>
<evidence type="ECO:0000313" key="2">
    <source>
        <dbReference type="EMBL" id="KEP47623.1"/>
    </source>
</evidence>
<feature type="transmembrane region" description="Helical" evidence="1">
    <location>
        <begin position="113"/>
        <end position="134"/>
    </location>
</feature>
<dbReference type="HOGENOM" id="CLU_069875_0_0_1"/>
<keyword evidence="1" id="KW-0472">Membrane</keyword>
<dbReference type="EMBL" id="AZST01000692">
    <property type="protein sequence ID" value="KEP47623.1"/>
    <property type="molecule type" value="Genomic_DNA"/>
</dbReference>
<sequence length="276" mass="30176">MTVRKGLCFKWPTLETSWLCWSLWVGICVLALGFPNKYLERLAYFEDLIPNPDIRAWSQPKSFSDRGDSSGLKTMRQKQQEEWDRLNIAMSVITATSATALAIQATGPDPTNVYWVVTAFYSAAFGMSLQGLIINTYMTISAGGSSDEAIGRLTKGELFPGQPVRPVAFIMALPAILATYSSFALLGGLVAMIMHGPGESAEVHAGEYIAVAIIPVTITFLCLLLTVVLCEAGTCIERRERAKETQETQQVENSLMHLVSQSEVHSSSAMSFPTPI</sequence>